<gene>
    <name evidence="2" type="ORF">E7Z75_07660</name>
</gene>
<evidence type="ECO:0000313" key="3">
    <source>
        <dbReference type="Proteomes" id="UP000732619"/>
    </source>
</evidence>
<dbReference type="EMBL" id="SUTG01000041">
    <property type="protein sequence ID" value="MBE6512996.1"/>
    <property type="molecule type" value="Genomic_DNA"/>
</dbReference>
<dbReference type="Gene3D" id="3.40.50.300">
    <property type="entry name" value="P-loop containing nucleotide triphosphate hydrolases"/>
    <property type="match status" value="1"/>
</dbReference>
<dbReference type="Proteomes" id="UP000732619">
    <property type="component" value="Unassembled WGS sequence"/>
</dbReference>
<accession>A0A8T3VYF9</accession>
<proteinExistence type="predicted"/>
<evidence type="ECO:0000259" key="1">
    <source>
        <dbReference type="Pfam" id="PF02223"/>
    </source>
</evidence>
<dbReference type="InterPro" id="IPR027417">
    <property type="entry name" value="P-loop_NTPase"/>
</dbReference>
<reference evidence="2" key="1">
    <citation type="submission" date="2019-04" db="EMBL/GenBank/DDBJ databases">
        <title>Evolution of Biomass-Degrading Anaerobic Consortia Revealed by Metagenomics.</title>
        <authorList>
            <person name="Peng X."/>
        </authorList>
    </citation>
    <scope>NUCLEOTIDE SEQUENCE</scope>
    <source>
        <strain evidence="2">SIG14</strain>
    </source>
</reference>
<keyword evidence="2" id="KW-0418">Kinase</keyword>
<dbReference type="Pfam" id="PF02223">
    <property type="entry name" value="Thymidylate_kin"/>
    <property type="match status" value="1"/>
</dbReference>
<name>A0A8T3VYF9_METOL</name>
<feature type="domain" description="Thymidylate kinase-like" evidence="1">
    <location>
        <begin position="7"/>
        <end position="179"/>
    </location>
</feature>
<organism evidence="2 3">
    <name type="scientific">Methanobrevibacter olleyae</name>
    <dbReference type="NCBI Taxonomy" id="294671"/>
    <lineage>
        <taxon>Archaea</taxon>
        <taxon>Methanobacteriati</taxon>
        <taxon>Methanobacteriota</taxon>
        <taxon>Methanomada group</taxon>
        <taxon>Methanobacteria</taxon>
        <taxon>Methanobacteriales</taxon>
        <taxon>Methanobacteriaceae</taxon>
        <taxon>Methanobrevibacter</taxon>
    </lineage>
</organism>
<dbReference type="SUPFAM" id="SSF52540">
    <property type="entry name" value="P-loop containing nucleoside triphosphate hydrolases"/>
    <property type="match status" value="1"/>
</dbReference>
<sequence>MKRFIAIDGLDGSGKDTQARLIKEKYEKDGTVIIRSHPTSDNFFGRNSKAALERGGKLNKIIATLCYGADAIRSVIKYYGKADTVIFVRYTLAVSYLNKAISVPVYKLVCFALPVSEYFFYVDVSPEKLVERVQKRNEKEEMFENYEAFVKVRKMAEPVLYNWHVIPADDSPDKIFARIETILDELDSKLLDEPKKFE</sequence>
<dbReference type="GO" id="GO:0016301">
    <property type="term" value="F:kinase activity"/>
    <property type="evidence" value="ECO:0007669"/>
    <property type="project" value="UniProtKB-KW"/>
</dbReference>
<evidence type="ECO:0000313" key="2">
    <source>
        <dbReference type="EMBL" id="MBE6512996.1"/>
    </source>
</evidence>
<dbReference type="InterPro" id="IPR039430">
    <property type="entry name" value="Thymidylate_kin-like_dom"/>
</dbReference>
<keyword evidence="2" id="KW-0808">Transferase</keyword>
<dbReference type="AlphaFoldDB" id="A0A8T3VYF9"/>
<comment type="caution">
    <text evidence="2">The sequence shown here is derived from an EMBL/GenBank/DDBJ whole genome shotgun (WGS) entry which is preliminary data.</text>
</comment>
<protein>
    <submittedName>
        <fullName evidence="2">Thymidylate kinase</fullName>
    </submittedName>
</protein>